<evidence type="ECO:0000256" key="1">
    <source>
        <dbReference type="ARBA" id="ARBA00001933"/>
    </source>
</evidence>
<dbReference type="EMBL" id="JAMRYM010000024">
    <property type="protein sequence ID" value="MCM6762337.1"/>
    <property type="molecule type" value="Genomic_DNA"/>
</dbReference>
<accession>A0A9X2DX04</accession>
<dbReference type="GO" id="GO:0008483">
    <property type="term" value="F:transaminase activity"/>
    <property type="evidence" value="ECO:0007669"/>
    <property type="project" value="UniProtKB-KW"/>
</dbReference>
<dbReference type="Gene3D" id="3.90.1150.10">
    <property type="entry name" value="Aspartate Aminotransferase, domain 1"/>
    <property type="match status" value="1"/>
</dbReference>
<organism evidence="6 7">
    <name type="scientific">Rathayibacter rubneri</name>
    <dbReference type="NCBI Taxonomy" id="2950106"/>
    <lineage>
        <taxon>Bacteria</taxon>
        <taxon>Bacillati</taxon>
        <taxon>Actinomycetota</taxon>
        <taxon>Actinomycetes</taxon>
        <taxon>Micrococcales</taxon>
        <taxon>Microbacteriaceae</taxon>
        <taxon>Rathayibacter</taxon>
    </lineage>
</organism>
<reference evidence="6" key="1">
    <citation type="submission" date="2022-06" db="EMBL/GenBank/DDBJ databases">
        <title>Whole genome shotgun sequencing (WGS) of Rathayibacter sp. ZW T2_19, isolated from stored onions (Allium cepa).</title>
        <authorList>
            <person name="Stoll D.A."/>
            <person name="Huch M."/>
        </authorList>
    </citation>
    <scope>NUCLEOTIDE SEQUENCE</scope>
    <source>
        <strain evidence="6">ZW T2_19</strain>
    </source>
</reference>
<keyword evidence="6" id="KW-0808">Transferase</keyword>
<gene>
    <name evidence="6" type="ORF">NB037_07890</name>
</gene>
<evidence type="ECO:0000256" key="3">
    <source>
        <dbReference type="RuleBase" id="RU004075"/>
    </source>
</evidence>
<dbReference type="SUPFAM" id="SSF53383">
    <property type="entry name" value="PLP-dependent transferases"/>
    <property type="match status" value="1"/>
</dbReference>
<comment type="caution">
    <text evidence="6">The sequence shown here is derived from an EMBL/GenBank/DDBJ whole genome shotgun (WGS) entry which is preliminary data.</text>
</comment>
<evidence type="ECO:0000256" key="4">
    <source>
        <dbReference type="RuleBase" id="RU004504"/>
    </source>
</evidence>
<keyword evidence="6" id="KW-0032">Aminotransferase</keyword>
<dbReference type="Gene3D" id="3.40.640.10">
    <property type="entry name" value="Type I PLP-dependent aspartate aminotransferase-like (Major domain)"/>
    <property type="match status" value="1"/>
</dbReference>
<dbReference type="Proteomes" id="UP001155240">
    <property type="component" value="Unassembled WGS sequence"/>
</dbReference>
<evidence type="ECO:0000313" key="7">
    <source>
        <dbReference type="Proteomes" id="UP001155240"/>
    </source>
</evidence>
<proteinExistence type="inferred from homology"/>
<protein>
    <submittedName>
        <fullName evidence="6">Aminotransferase class V-fold PLP-dependent enzyme</fullName>
    </submittedName>
</protein>
<dbReference type="AlphaFoldDB" id="A0A9X2DX04"/>
<keyword evidence="2" id="KW-0663">Pyridoxal phosphate</keyword>
<comment type="cofactor">
    <cofactor evidence="1 4">
        <name>pyridoxal 5'-phosphate</name>
        <dbReference type="ChEBI" id="CHEBI:597326"/>
    </cofactor>
</comment>
<dbReference type="InterPro" id="IPR000192">
    <property type="entry name" value="Aminotrans_V_dom"/>
</dbReference>
<dbReference type="RefSeq" id="WP_251944862.1">
    <property type="nucleotide sequence ID" value="NZ_JAMRYM010000024.1"/>
</dbReference>
<sequence length="410" mass="42126">MTLGLDGGTPAATATIDVAAERARTAGTAGRHYFNAAGAGLMSDGVLDAVIGHLRLEQRIGGYEAANLAADDLEAAYASAAQLLGADVDEIAFFDSATSGLRAVFDALRLGPGDTVLAPRSSYISQALRMLALRRHDGVRLDVLPNDSSGGMDLEALESALATATGRTVVSAVHIPTSSGLVEPVAAIGALARRYGAITVLDATQSVGQLDIDVRAIGCDALVTTGRKFLRGPRGTGLLHLRRGLLDGLGPWAPDVRGSSWTSAEEWTMDGTARVLETWESSVASRLGLGVALREALERGPAATQEHLVALGARLRERLGAVDGVLIADPPASPSGIVTFTVDGVAAKQVSAGLREAGVDSLAVPAGHAQWDLGARGIASVVRVSPHVYTDASDVDALLERVAAIAGGAR</sequence>
<dbReference type="InterPro" id="IPR020578">
    <property type="entry name" value="Aminotrans_V_PyrdxlP_BS"/>
</dbReference>
<evidence type="ECO:0000256" key="2">
    <source>
        <dbReference type="ARBA" id="ARBA00022898"/>
    </source>
</evidence>
<feature type="domain" description="Aminotransferase class V" evidence="5">
    <location>
        <begin position="61"/>
        <end position="398"/>
    </location>
</feature>
<dbReference type="InterPro" id="IPR015422">
    <property type="entry name" value="PyrdxlP-dep_Trfase_small"/>
</dbReference>
<keyword evidence="7" id="KW-1185">Reference proteome</keyword>
<comment type="similarity">
    <text evidence="3">Belongs to the class-V pyridoxal-phosphate-dependent aminotransferase family.</text>
</comment>
<evidence type="ECO:0000313" key="6">
    <source>
        <dbReference type="EMBL" id="MCM6762337.1"/>
    </source>
</evidence>
<dbReference type="InterPro" id="IPR015421">
    <property type="entry name" value="PyrdxlP-dep_Trfase_major"/>
</dbReference>
<dbReference type="Pfam" id="PF00266">
    <property type="entry name" value="Aminotran_5"/>
    <property type="match status" value="1"/>
</dbReference>
<dbReference type="InterPro" id="IPR015424">
    <property type="entry name" value="PyrdxlP-dep_Trfase"/>
</dbReference>
<evidence type="ECO:0000259" key="5">
    <source>
        <dbReference type="Pfam" id="PF00266"/>
    </source>
</evidence>
<dbReference type="PANTHER" id="PTHR43586">
    <property type="entry name" value="CYSTEINE DESULFURASE"/>
    <property type="match status" value="1"/>
</dbReference>
<dbReference type="PROSITE" id="PS00595">
    <property type="entry name" value="AA_TRANSFER_CLASS_5"/>
    <property type="match status" value="1"/>
</dbReference>
<dbReference type="PANTHER" id="PTHR43586:SF24">
    <property type="entry name" value="BLR4730 PROTEIN"/>
    <property type="match status" value="1"/>
</dbReference>
<name>A0A9X2DX04_9MICO</name>